<feature type="compositionally biased region" description="Polar residues" evidence="1">
    <location>
        <begin position="11"/>
        <end position="24"/>
    </location>
</feature>
<organism evidence="2">
    <name type="scientific">viral metagenome</name>
    <dbReference type="NCBI Taxonomy" id="1070528"/>
    <lineage>
        <taxon>unclassified sequences</taxon>
        <taxon>metagenomes</taxon>
        <taxon>organismal metagenomes</taxon>
    </lineage>
</organism>
<feature type="region of interest" description="Disordered" evidence="1">
    <location>
        <begin position="1"/>
        <end position="32"/>
    </location>
</feature>
<sequence length="463" mass="49844">MPRIGCMYAGSSGSSRGCNKNSPGNGNGKWQGLPGLTNMRSSLVIPTKKRANGNKRDYVFCVNQLAGGVGKRSGQFVSGADGVKDCTPTRDIDYFINILNVYAASKGLLFGLKGITETIRQDIEGVNGTFVDYDDFLGSETDKKLQKEVREAISIINALKINIGVLSSADKQLHVATMLTQLHKEELELADFGVFVLGGKATAYGTKYTEQIPILAVFAGGYAEKCSDVPKAFLAANPYAQTPLQPALGVVNTNGSVVPGTNLTDIITSLNTFYVNYPKSNPFPWVNKNVKLGQAACAAMTMYQDFTNASMTLTIAGTSIPLPTADSSTENSPVGWEWVTDTTVSDYRKIFDPFESTIMSGVLGYGYNKSSSTFSNRVLGSSDDNTPAGVIVRRAFDYANFMGSPGTADYAFQQLSGLAANESPIVFNVLLGYKIFKNNDGFWATDRSQYSLSLIEGLECNEG</sequence>
<evidence type="ECO:0000313" key="2">
    <source>
        <dbReference type="EMBL" id="QHU29995.1"/>
    </source>
</evidence>
<evidence type="ECO:0000256" key="1">
    <source>
        <dbReference type="SAM" id="MobiDB-lite"/>
    </source>
</evidence>
<reference evidence="2" key="1">
    <citation type="journal article" date="2020" name="Nature">
        <title>Giant virus diversity and host interactions through global metagenomics.</title>
        <authorList>
            <person name="Schulz F."/>
            <person name="Roux S."/>
            <person name="Paez-Espino D."/>
            <person name="Jungbluth S."/>
            <person name="Walsh D.A."/>
            <person name="Denef V.J."/>
            <person name="McMahon K.D."/>
            <person name="Konstantinidis K.T."/>
            <person name="Eloe-Fadrosh E.A."/>
            <person name="Kyrpides N.C."/>
            <person name="Woyke T."/>
        </authorList>
    </citation>
    <scope>NUCLEOTIDE SEQUENCE</scope>
    <source>
        <strain evidence="2">GVMAG-M-3300027833-11</strain>
    </source>
</reference>
<dbReference type="AlphaFoldDB" id="A0A6C0LJ25"/>
<accession>A0A6C0LJ25</accession>
<proteinExistence type="predicted"/>
<protein>
    <submittedName>
        <fullName evidence="2">Uncharacterized protein</fullName>
    </submittedName>
</protein>
<dbReference type="EMBL" id="MN740503">
    <property type="protein sequence ID" value="QHU29995.1"/>
    <property type="molecule type" value="Genomic_DNA"/>
</dbReference>
<name>A0A6C0LJ25_9ZZZZ</name>